<proteinExistence type="predicted"/>
<organism evidence="2 3">
    <name type="scientific">Novosphingobium organovorum</name>
    <dbReference type="NCBI Taxonomy" id="2930092"/>
    <lineage>
        <taxon>Bacteria</taxon>
        <taxon>Pseudomonadati</taxon>
        <taxon>Pseudomonadota</taxon>
        <taxon>Alphaproteobacteria</taxon>
        <taxon>Sphingomonadales</taxon>
        <taxon>Sphingomonadaceae</taxon>
        <taxon>Novosphingobium</taxon>
    </lineage>
</organism>
<dbReference type="EMBL" id="JALHLF010000040">
    <property type="protein sequence ID" value="MCJ2183287.1"/>
    <property type="molecule type" value="Genomic_DNA"/>
</dbReference>
<dbReference type="Proteomes" id="UP001162881">
    <property type="component" value="Unassembled WGS sequence"/>
</dbReference>
<dbReference type="InterPro" id="IPR050194">
    <property type="entry name" value="Glycosyltransferase_grp1"/>
</dbReference>
<keyword evidence="3" id="KW-1185">Reference proteome</keyword>
<name>A0ABT0BE19_9SPHN</name>
<accession>A0ABT0BE19</accession>
<protein>
    <submittedName>
        <fullName evidence="2">Glycosyltransferase family 4 protein</fullName>
    </submittedName>
</protein>
<comment type="caution">
    <text evidence="2">The sequence shown here is derived from an EMBL/GenBank/DDBJ whole genome shotgun (WGS) entry which is preliminary data.</text>
</comment>
<evidence type="ECO:0000313" key="3">
    <source>
        <dbReference type="Proteomes" id="UP001162881"/>
    </source>
</evidence>
<dbReference type="CDD" id="cd03801">
    <property type="entry name" value="GT4_PimA-like"/>
    <property type="match status" value="1"/>
</dbReference>
<dbReference type="Gene3D" id="3.40.50.2000">
    <property type="entry name" value="Glycogen Phosphorylase B"/>
    <property type="match status" value="2"/>
</dbReference>
<feature type="domain" description="Glycosyl transferase family 1" evidence="1">
    <location>
        <begin position="239"/>
        <end position="381"/>
    </location>
</feature>
<dbReference type="SUPFAM" id="SSF53756">
    <property type="entry name" value="UDP-Glycosyltransferase/glycogen phosphorylase"/>
    <property type="match status" value="1"/>
</dbReference>
<evidence type="ECO:0000259" key="1">
    <source>
        <dbReference type="Pfam" id="PF00534"/>
    </source>
</evidence>
<dbReference type="InterPro" id="IPR001296">
    <property type="entry name" value="Glyco_trans_1"/>
</dbReference>
<reference evidence="2" key="1">
    <citation type="submission" date="2022-03" db="EMBL/GenBank/DDBJ databases">
        <title>Identification of a novel bacterium isolated from mangrove sediments.</title>
        <authorList>
            <person name="Pan X."/>
        </authorList>
    </citation>
    <scope>NUCLEOTIDE SEQUENCE</scope>
    <source>
        <strain evidence="2">B1949</strain>
    </source>
</reference>
<sequence length="416" mass="44930">MIGPAARSRIDRVVVLHDYSQALGGASYLVQVLIAELRERDLAVTFFAGDDGGQFHRQDVEFIALGGKALLDRSPFGALTLGLHNPSVRRRLARWIARNDTPGTIYHLHGWSKILSPAVFAALHAVADRLVLHGHDYFNGCPNGAFFDYRREQDCTLRPLSRACLGCSCDKTSGAQKLWRVGREGLRRHWIGGAAQGARLLLIHPGQAPQFEQAGWPREKLVAVRNPVSPPCAERVAAQDNRGVLFIGRISREKGADLAARAAAEAGVPITFVGEGAELEAIRAINPDARFAGRLDRAGVARELARARIAVMPSRWSEPFGLVALEAIGSGVPVIVSQRALVAREIAEKGLGLAVDTADPVAFAEAIRALHADDERVRAMSLAGFEAYRTLCHSPGSWSDAVVDAYGVVLQEAMPA</sequence>
<dbReference type="PANTHER" id="PTHR45947">
    <property type="entry name" value="SULFOQUINOVOSYL TRANSFERASE SQD2"/>
    <property type="match status" value="1"/>
</dbReference>
<gene>
    <name evidence="2" type="ORF">MTR62_11375</name>
</gene>
<evidence type="ECO:0000313" key="2">
    <source>
        <dbReference type="EMBL" id="MCJ2183287.1"/>
    </source>
</evidence>
<dbReference type="Pfam" id="PF00534">
    <property type="entry name" value="Glycos_transf_1"/>
    <property type="match status" value="1"/>
</dbReference>
<dbReference type="PANTHER" id="PTHR45947:SF13">
    <property type="entry name" value="TRANSFERASE"/>
    <property type="match status" value="1"/>
</dbReference>